<dbReference type="OrthoDB" id="65129at2"/>
<protein>
    <recommendedName>
        <fullName evidence="8">Acyltransferase 3 domain-containing protein</fullName>
    </recommendedName>
</protein>
<dbReference type="Proteomes" id="UP000234748">
    <property type="component" value="Unassembled WGS sequence"/>
</dbReference>
<dbReference type="Pfam" id="PF01757">
    <property type="entry name" value="Acyl_transf_3"/>
    <property type="match status" value="1"/>
</dbReference>
<reference evidence="9 10" key="1">
    <citation type="submission" date="2017-11" db="EMBL/GenBank/DDBJ databases">
        <title>Comparitive Functional Genomics of Dry Heat Resistant strains isolated from the Viking Spacecraft.</title>
        <authorList>
            <person name="Seuylemezian A."/>
            <person name="Cooper K."/>
            <person name="Vaishampayan P."/>
        </authorList>
    </citation>
    <scope>NUCLEOTIDE SEQUENCE [LARGE SCALE GENOMIC DNA]</scope>
    <source>
        <strain evidence="9 10">V1-29</strain>
    </source>
</reference>
<feature type="transmembrane region" description="Helical" evidence="7">
    <location>
        <begin position="185"/>
        <end position="203"/>
    </location>
</feature>
<evidence type="ECO:0000259" key="8">
    <source>
        <dbReference type="Pfam" id="PF01757"/>
    </source>
</evidence>
<evidence type="ECO:0000256" key="3">
    <source>
        <dbReference type="ARBA" id="ARBA00022475"/>
    </source>
</evidence>
<feature type="transmembrane region" description="Helical" evidence="7">
    <location>
        <begin position="92"/>
        <end position="111"/>
    </location>
</feature>
<comment type="similarity">
    <text evidence="2">Belongs to the acyltransferase 3 family.</text>
</comment>
<evidence type="ECO:0000256" key="6">
    <source>
        <dbReference type="ARBA" id="ARBA00023136"/>
    </source>
</evidence>
<evidence type="ECO:0000256" key="4">
    <source>
        <dbReference type="ARBA" id="ARBA00022692"/>
    </source>
</evidence>
<dbReference type="EMBL" id="PGUY01000002">
    <property type="protein sequence ID" value="PLT31832.1"/>
    <property type="molecule type" value="Genomic_DNA"/>
</dbReference>
<evidence type="ECO:0000256" key="5">
    <source>
        <dbReference type="ARBA" id="ARBA00022989"/>
    </source>
</evidence>
<feature type="transmembrane region" description="Helical" evidence="7">
    <location>
        <begin position="156"/>
        <end position="173"/>
    </location>
</feature>
<keyword evidence="10" id="KW-1185">Reference proteome</keyword>
<dbReference type="InterPro" id="IPR002656">
    <property type="entry name" value="Acyl_transf_3_dom"/>
</dbReference>
<dbReference type="GO" id="GO:0009246">
    <property type="term" value="P:enterobacterial common antigen biosynthetic process"/>
    <property type="evidence" value="ECO:0007669"/>
    <property type="project" value="TreeGrafter"/>
</dbReference>
<feature type="transmembrane region" description="Helical" evidence="7">
    <location>
        <begin position="123"/>
        <end position="144"/>
    </location>
</feature>
<proteinExistence type="inferred from homology"/>
<evidence type="ECO:0000313" key="9">
    <source>
        <dbReference type="EMBL" id="PLT31832.1"/>
    </source>
</evidence>
<feature type="transmembrane region" description="Helical" evidence="7">
    <location>
        <begin position="215"/>
        <end position="236"/>
    </location>
</feature>
<evidence type="ECO:0000256" key="7">
    <source>
        <dbReference type="SAM" id="Phobius"/>
    </source>
</evidence>
<keyword evidence="6 7" id="KW-0472">Membrane</keyword>
<feature type="transmembrane region" description="Helical" evidence="7">
    <location>
        <begin position="311"/>
        <end position="331"/>
    </location>
</feature>
<dbReference type="AlphaFoldDB" id="A0A2N5MBT8"/>
<keyword evidence="4 7" id="KW-0812">Transmembrane</keyword>
<name>A0A2N5MBT8_9BACI</name>
<dbReference type="PANTHER" id="PTHR40074:SF2">
    <property type="entry name" value="O-ACETYLTRANSFERASE WECH"/>
    <property type="match status" value="1"/>
</dbReference>
<accession>A0A2N5MBT8</accession>
<dbReference type="GO" id="GO:0005886">
    <property type="term" value="C:plasma membrane"/>
    <property type="evidence" value="ECO:0007669"/>
    <property type="project" value="UniProtKB-SubCell"/>
</dbReference>
<gene>
    <name evidence="9" type="ORF">CUU66_01350</name>
</gene>
<comment type="caution">
    <text evidence="9">The sequence shown here is derived from an EMBL/GenBank/DDBJ whole genome shotgun (WGS) entry which is preliminary data.</text>
</comment>
<organism evidence="9 10">
    <name type="scientific">Peribacillus deserti</name>
    <dbReference type="NCBI Taxonomy" id="673318"/>
    <lineage>
        <taxon>Bacteria</taxon>
        <taxon>Bacillati</taxon>
        <taxon>Bacillota</taxon>
        <taxon>Bacilli</taxon>
        <taxon>Bacillales</taxon>
        <taxon>Bacillaceae</taxon>
        <taxon>Peribacillus</taxon>
    </lineage>
</organism>
<feature type="domain" description="Acyltransferase 3" evidence="8">
    <location>
        <begin position="20"/>
        <end position="324"/>
    </location>
</feature>
<dbReference type="PANTHER" id="PTHR40074">
    <property type="entry name" value="O-ACETYLTRANSFERASE WECH"/>
    <property type="match status" value="1"/>
</dbReference>
<evidence type="ECO:0000256" key="1">
    <source>
        <dbReference type="ARBA" id="ARBA00004651"/>
    </source>
</evidence>
<dbReference type="GO" id="GO:0016413">
    <property type="term" value="F:O-acetyltransferase activity"/>
    <property type="evidence" value="ECO:0007669"/>
    <property type="project" value="TreeGrafter"/>
</dbReference>
<comment type="subcellular location">
    <subcellularLocation>
        <location evidence="1">Cell membrane</location>
        <topology evidence="1">Multi-pass membrane protein</topology>
    </subcellularLocation>
</comment>
<sequence length="357" mass="41483">MVFYYSIFKILLRRELTMINEWNVLRTIACLSIVFLHSTTMIGSPDVAYFDLFRALLCFATPTFVVLSEIILANRYPDKLPNGFWAKRFKWIYLPFLSFAIIDALVARDFYPNLIISQKIIENAVFGLFGGYFVLIIFQFYFLHYLVVRFNINMKLLFPVSVVIMFAHLYLLNTNIPFVVEYKRYLIMPFTAWFAYFTTAFIIGKNYKKVASFLLKYRWFTIIPVVVSLALVFFFYNEGNIAVNSRRLDLFPFVISASLFILAWGQKLPNIRFVNMISNCSFGIYLVHWQVLKYLGPIVSELFPSKSLNILTLFAITLIISITIIKLISLLPKGSYIVGNINRRRKKVVSVQTAEAA</sequence>
<evidence type="ECO:0000313" key="10">
    <source>
        <dbReference type="Proteomes" id="UP000234748"/>
    </source>
</evidence>
<keyword evidence="5 7" id="KW-1133">Transmembrane helix</keyword>
<keyword evidence="3" id="KW-1003">Cell membrane</keyword>
<feature type="transmembrane region" description="Helical" evidence="7">
    <location>
        <begin position="248"/>
        <end position="266"/>
    </location>
</feature>
<feature type="transmembrane region" description="Helical" evidence="7">
    <location>
        <begin position="21"/>
        <end position="40"/>
    </location>
</feature>
<evidence type="ECO:0000256" key="2">
    <source>
        <dbReference type="ARBA" id="ARBA00007400"/>
    </source>
</evidence>